<name>A0A1H7A3X3_9FIRM</name>
<organism evidence="4 5">
    <name type="scientific">Propionispira arboris</name>
    <dbReference type="NCBI Taxonomy" id="84035"/>
    <lineage>
        <taxon>Bacteria</taxon>
        <taxon>Bacillati</taxon>
        <taxon>Bacillota</taxon>
        <taxon>Negativicutes</taxon>
        <taxon>Selenomonadales</taxon>
        <taxon>Selenomonadaceae</taxon>
        <taxon>Propionispira</taxon>
    </lineage>
</organism>
<reference evidence="4 5" key="1">
    <citation type="submission" date="2016-10" db="EMBL/GenBank/DDBJ databases">
        <authorList>
            <person name="de Groot N.N."/>
        </authorList>
    </citation>
    <scope>NUCLEOTIDE SEQUENCE [LARGE SCALE GENOMIC DNA]</scope>
    <source>
        <strain evidence="4 5">DSM 2179</strain>
    </source>
</reference>
<comment type="similarity">
    <text evidence="1 2">Belongs to the small heat shock protein (HSP20) family.</text>
</comment>
<dbReference type="AlphaFoldDB" id="A0A1H7A3X3"/>
<accession>A0A1H7A3X3</accession>
<keyword evidence="5" id="KW-1185">Reference proteome</keyword>
<dbReference type="PANTHER" id="PTHR11527">
    <property type="entry name" value="HEAT-SHOCK PROTEIN 20 FAMILY MEMBER"/>
    <property type="match status" value="1"/>
</dbReference>
<sequence length="150" mass="17352">MFGMVPFGLRNNASKRKESLERIMDYMFEQPLGPLSKVSSVFSSFKVDVKDCGGSYEILAELPGINRENIVLDYDKNYLSITANRNEEHEEHDEDGKYICRERHTTKMERSFYIDDIDESKIKAELKEGILKVVLPKNSVEEIKKTIPIE</sequence>
<dbReference type="RefSeq" id="WP_091831746.1">
    <property type="nucleotide sequence ID" value="NZ_FNZK01000010.1"/>
</dbReference>
<dbReference type="Proteomes" id="UP000199662">
    <property type="component" value="Unassembled WGS sequence"/>
</dbReference>
<proteinExistence type="inferred from homology"/>
<evidence type="ECO:0000313" key="4">
    <source>
        <dbReference type="EMBL" id="SEJ56712.1"/>
    </source>
</evidence>
<evidence type="ECO:0000256" key="2">
    <source>
        <dbReference type="RuleBase" id="RU003616"/>
    </source>
</evidence>
<dbReference type="InterPro" id="IPR002068">
    <property type="entry name" value="A-crystallin/Hsp20_dom"/>
</dbReference>
<evidence type="ECO:0000256" key="1">
    <source>
        <dbReference type="PROSITE-ProRule" id="PRU00285"/>
    </source>
</evidence>
<gene>
    <name evidence="4" type="ORF">SAMN05660742_110119</name>
</gene>
<dbReference type="STRING" id="84035.SAMN05660742_110119"/>
<dbReference type="EMBL" id="FNZK01000010">
    <property type="protein sequence ID" value="SEJ56712.1"/>
    <property type="molecule type" value="Genomic_DNA"/>
</dbReference>
<evidence type="ECO:0000313" key="5">
    <source>
        <dbReference type="Proteomes" id="UP000199662"/>
    </source>
</evidence>
<dbReference type="InterPro" id="IPR031107">
    <property type="entry name" value="Small_HSP"/>
</dbReference>
<dbReference type="Pfam" id="PF00011">
    <property type="entry name" value="HSP20"/>
    <property type="match status" value="1"/>
</dbReference>
<protein>
    <submittedName>
        <fullName evidence="4">HSP20 family protein</fullName>
    </submittedName>
</protein>
<dbReference type="Gene3D" id="2.60.40.790">
    <property type="match status" value="1"/>
</dbReference>
<feature type="domain" description="SHSP" evidence="3">
    <location>
        <begin position="36"/>
        <end position="150"/>
    </location>
</feature>
<dbReference type="SUPFAM" id="SSF49764">
    <property type="entry name" value="HSP20-like chaperones"/>
    <property type="match status" value="1"/>
</dbReference>
<dbReference type="PROSITE" id="PS01031">
    <property type="entry name" value="SHSP"/>
    <property type="match status" value="1"/>
</dbReference>
<evidence type="ECO:0000259" key="3">
    <source>
        <dbReference type="PROSITE" id="PS01031"/>
    </source>
</evidence>
<dbReference type="InterPro" id="IPR008978">
    <property type="entry name" value="HSP20-like_chaperone"/>
</dbReference>